<comment type="caution">
    <text evidence="1">The sequence shown here is derived from an EMBL/GenBank/DDBJ whole genome shotgun (WGS) entry which is preliminary data.</text>
</comment>
<evidence type="ECO:0000313" key="2">
    <source>
        <dbReference type="Proteomes" id="UP000034739"/>
    </source>
</evidence>
<accession>A0A0G1TZ81</accession>
<gene>
    <name evidence="1" type="ORF">UY16_C0037G0002</name>
</gene>
<protein>
    <recommendedName>
        <fullName evidence="3">Pilus assembly protein, PilO</fullName>
    </recommendedName>
</protein>
<dbReference type="EMBL" id="LCOY01000037">
    <property type="protein sequence ID" value="KKU87137.1"/>
    <property type="molecule type" value="Genomic_DNA"/>
</dbReference>
<dbReference type="Proteomes" id="UP000034739">
    <property type="component" value="Unassembled WGS sequence"/>
</dbReference>
<dbReference type="AlphaFoldDB" id="A0A0G1TZ81"/>
<organism evidence="1 2">
    <name type="scientific">Candidatus Gottesmanbacteria bacterium GW2011_GWA2_47_9</name>
    <dbReference type="NCBI Taxonomy" id="1618445"/>
    <lineage>
        <taxon>Bacteria</taxon>
        <taxon>Candidatus Gottesmaniibacteriota</taxon>
    </lineage>
</organism>
<proteinExistence type="predicted"/>
<dbReference type="InterPro" id="IPR014717">
    <property type="entry name" value="Transl_elong_EF1B/ribsomal_bS6"/>
</dbReference>
<dbReference type="Gene3D" id="3.30.70.60">
    <property type="match status" value="1"/>
</dbReference>
<reference evidence="1 2" key="1">
    <citation type="journal article" date="2015" name="Nature">
        <title>rRNA introns, odd ribosomes, and small enigmatic genomes across a large radiation of phyla.</title>
        <authorList>
            <person name="Brown C.T."/>
            <person name="Hug L.A."/>
            <person name="Thomas B.C."/>
            <person name="Sharon I."/>
            <person name="Castelle C.J."/>
            <person name="Singh A."/>
            <person name="Wilkins M.J."/>
            <person name="Williams K.H."/>
            <person name="Banfield J.F."/>
        </authorList>
    </citation>
    <scope>NUCLEOTIDE SEQUENCE [LARGE SCALE GENOMIC DNA]</scope>
</reference>
<sequence>MKTNTAIILLLLSVGLFYTFTDGQYQEVKKLRLLSNDYSNVLRNISAITELRDRLLVAYETFPKAEIERMNKVLPDNIDTVRLALDLDGMASRHGISIRSVKVTTGAAENAGLIVLPEDGRVFERATVSFDFVSNYGNFTRLLADIEKSLRIMNIKSISFQTGESGLYNYQVSVETYWLK</sequence>
<evidence type="ECO:0008006" key="3">
    <source>
        <dbReference type="Google" id="ProtNLM"/>
    </source>
</evidence>
<evidence type="ECO:0000313" key="1">
    <source>
        <dbReference type="EMBL" id="KKU87137.1"/>
    </source>
</evidence>
<name>A0A0G1TZ81_9BACT</name>